<reference evidence="1" key="1">
    <citation type="submission" date="2022-11" db="EMBL/GenBank/DDBJ databases">
        <authorList>
            <person name="Petersen C."/>
        </authorList>
    </citation>
    <scope>NUCLEOTIDE SEQUENCE</scope>
    <source>
        <strain evidence="1">IBT 30069</strain>
    </source>
</reference>
<protein>
    <submittedName>
        <fullName evidence="1">Uncharacterized protein</fullName>
    </submittedName>
</protein>
<sequence length="63" mass="7110">MYHLPIQIHPEINPQTPKSNYAISGKIAAEPPQHRHGLTDLHPGYLARHPCTPLLYDGVFLML</sequence>
<comment type="caution">
    <text evidence="1">The sequence shown here is derived from an EMBL/GenBank/DDBJ whole genome shotgun (WGS) entry which is preliminary data.</text>
</comment>
<gene>
    <name evidence="1" type="ORF">N7456_007539</name>
</gene>
<name>A0A9W9FAX2_9EURO</name>
<dbReference type="EMBL" id="JAPQKH010000005">
    <property type="protein sequence ID" value="KAJ5096818.1"/>
    <property type="molecule type" value="Genomic_DNA"/>
</dbReference>
<accession>A0A9W9FAX2</accession>
<keyword evidence="2" id="KW-1185">Reference proteome</keyword>
<evidence type="ECO:0000313" key="2">
    <source>
        <dbReference type="Proteomes" id="UP001149165"/>
    </source>
</evidence>
<dbReference type="Proteomes" id="UP001149165">
    <property type="component" value="Unassembled WGS sequence"/>
</dbReference>
<organism evidence="1 2">
    <name type="scientific">Penicillium angulare</name>
    <dbReference type="NCBI Taxonomy" id="116970"/>
    <lineage>
        <taxon>Eukaryota</taxon>
        <taxon>Fungi</taxon>
        <taxon>Dikarya</taxon>
        <taxon>Ascomycota</taxon>
        <taxon>Pezizomycotina</taxon>
        <taxon>Eurotiomycetes</taxon>
        <taxon>Eurotiomycetidae</taxon>
        <taxon>Eurotiales</taxon>
        <taxon>Aspergillaceae</taxon>
        <taxon>Penicillium</taxon>
    </lineage>
</organism>
<evidence type="ECO:0000313" key="1">
    <source>
        <dbReference type="EMBL" id="KAJ5096818.1"/>
    </source>
</evidence>
<reference evidence="1" key="2">
    <citation type="journal article" date="2023" name="IMA Fungus">
        <title>Comparative genomic study of the Penicillium genus elucidates a diverse pangenome and 15 lateral gene transfer events.</title>
        <authorList>
            <person name="Petersen C."/>
            <person name="Sorensen T."/>
            <person name="Nielsen M.R."/>
            <person name="Sondergaard T.E."/>
            <person name="Sorensen J.L."/>
            <person name="Fitzpatrick D.A."/>
            <person name="Frisvad J.C."/>
            <person name="Nielsen K.L."/>
        </authorList>
    </citation>
    <scope>NUCLEOTIDE SEQUENCE</scope>
    <source>
        <strain evidence="1">IBT 30069</strain>
    </source>
</reference>
<dbReference type="AlphaFoldDB" id="A0A9W9FAX2"/>
<proteinExistence type="predicted"/>